<comment type="subcellular location">
    <subcellularLocation>
        <location evidence="1">Mitochondrion</location>
    </subcellularLocation>
</comment>
<dbReference type="GO" id="GO:0006396">
    <property type="term" value="P:RNA processing"/>
    <property type="evidence" value="ECO:0007669"/>
    <property type="project" value="InterPro"/>
</dbReference>
<organism evidence="17 18">
    <name type="scientific">Zosterops borbonicus</name>
    <dbReference type="NCBI Taxonomy" id="364589"/>
    <lineage>
        <taxon>Eukaryota</taxon>
        <taxon>Metazoa</taxon>
        <taxon>Chordata</taxon>
        <taxon>Craniata</taxon>
        <taxon>Vertebrata</taxon>
        <taxon>Euteleostomi</taxon>
        <taxon>Archelosauria</taxon>
        <taxon>Archosauria</taxon>
        <taxon>Dinosauria</taxon>
        <taxon>Saurischia</taxon>
        <taxon>Theropoda</taxon>
        <taxon>Coelurosauria</taxon>
        <taxon>Aves</taxon>
        <taxon>Neognathae</taxon>
        <taxon>Neoaves</taxon>
        <taxon>Telluraves</taxon>
        <taxon>Australaves</taxon>
        <taxon>Passeriformes</taxon>
        <taxon>Sylvioidea</taxon>
        <taxon>Zosteropidae</taxon>
        <taxon>Zosterops</taxon>
    </lineage>
</organism>
<feature type="region of interest" description="Disordered" evidence="14">
    <location>
        <begin position="18"/>
        <end position="41"/>
    </location>
</feature>
<dbReference type="InterPro" id="IPR044444">
    <property type="entry name" value="Ribosomal_mL44_DSRM_metazoa"/>
</dbReference>
<comment type="function">
    <text evidence="12">Component of the 39S subunit of mitochondrial ribosome. May have a function in the assembly/stability of nascent mitochondrial polypeptides exiting the ribosome.</text>
</comment>
<dbReference type="FunFam" id="3.30.160.20:FF:000037">
    <property type="entry name" value="39S ribosomal protein L44, mitochondrial"/>
    <property type="match status" value="1"/>
</dbReference>
<evidence type="ECO:0000256" key="13">
    <source>
        <dbReference type="ARBA" id="ARBA00083955"/>
    </source>
</evidence>
<comment type="caution">
    <text evidence="17">The sequence shown here is derived from an EMBL/GenBank/DDBJ whole genome shotgun (WGS) entry which is preliminary data.</text>
</comment>
<dbReference type="GO" id="GO:0005743">
    <property type="term" value="C:mitochondrial inner membrane"/>
    <property type="evidence" value="ECO:0007669"/>
    <property type="project" value="UniProtKB-ARBA"/>
</dbReference>
<keyword evidence="5" id="KW-0694">RNA-binding</keyword>
<gene>
    <name evidence="17" type="ORF">HGM15179_001096</name>
</gene>
<evidence type="ECO:0000256" key="9">
    <source>
        <dbReference type="ARBA" id="ARBA00023274"/>
    </source>
</evidence>
<dbReference type="Gene3D" id="3.30.160.20">
    <property type="match status" value="1"/>
</dbReference>
<dbReference type="CDD" id="cd19874">
    <property type="entry name" value="DSRM_MRPL44"/>
    <property type="match status" value="1"/>
</dbReference>
<sequence>MAARLLLRAAGPLRAGAGRGTGLGTGLGTAPSTALSTAPPPEKKRWLRAYLELQRLQAPPQRRSEQPSWDYHAEIQAFGHRVQEDFSLELLKTAFVNPCYIESEEARRRRLGLDKEAAALQLRDNGGLAERGLRFARAYLAQSLGGAYPELPAKGLEALVGFLTGQELVSYVAQNLAIQDLTLCRDFPAPPEVLQRTFLAVIGALLESSGPERTGVFVRDFFIPQLIGKDLFEIWEVVNPMGLLVEELTKRNISAPEPRITRQLGVSTVLPVYFVGLYCDKKIIAEGPGETLLAAEEEAARVALRKLYGYTENRRPWDYSKPKQGLVAEKAISSN</sequence>
<dbReference type="OrthoDB" id="444135at2759"/>
<proteinExistence type="inferred from homology"/>
<dbReference type="GO" id="GO:0003725">
    <property type="term" value="F:double-stranded RNA binding"/>
    <property type="evidence" value="ECO:0007669"/>
    <property type="project" value="InterPro"/>
</dbReference>
<evidence type="ECO:0000256" key="8">
    <source>
        <dbReference type="ARBA" id="ARBA00023128"/>
    </source>
</evidence>
<dbReference type="PANTHER" id="PTHR11207:SF5">
    <property type="entry name" value="LARGE RIBOSOMAL SUBUNIT PROTEIN ML44"/>
    <property type="match status" value="1"/>
</dbReference>
<dbReference type="Proteomes" id="UP000796761">
    <property type="component" value="Unassembled WGS sequence"/>
</dbReference>
<dbReference type="Pfam" id="PF22892">
    <property type="entry name" value="DSRM_MRPL44"/>
    <property type="match status" value="1"/>
</dbReference>
<dbReference type="GO" id="GO:0070877">
    <property type="term" value="C:microprocessor complex"/>
    <property type="evidence" value="ECO:0007669"/>
    <property type="project" value="TreeGrafter"/>
</dbReference>
<protein>
    <recommendedName>
        <fullName evidence="11">Large ribosomal subunit protein mL44</fullName>
    </recommendedName>
    <alternativeName>
        <fullName evidence="13">39S ribosomal protein L44, mitochondrial</fullName>
    </alternativeName>
</protein>
<evidence type="ECO:0000256" key="6">
    <source>
        <dbReference type="ARBA" id="ARBA00022946"/>
    </source>
</evidence>
<keyword evidence="3" id="KW-0255">Endonuclease</keyword>
<keyword evidence="7" id="KW-0689">Ribosomal protein</keyword>
<evidence type="ECO:0000256" key="3">
    <source>
        <dbReference type="ARBA" id="ARBA00022759"/>
    </source>
</evidence>
<evidence type="ECO:0000256" key="1">
    <source>
        <dbReference type="ARBA" id="ARBA00004173"/>
    </source>
</evidence>
<dbReference type="SUPFAM" id="SSF69065">
    <property type="entry name" value="RNase III domain-like"/>
    <property type="match status" value="1"/>
</dbReference>
<dbReference type="InterPro" id="IPR036389">
    <property type="entry name" value="RNase_III_sf"/>
</dbReference>
<keyword evidence="18" id="KW-1185">Reference proteome</keyword>
<evidence type="ECO:0000259" key="16">
    <source>
        <dbReference type="Pfam" id="PF22935"/>
    </source>
</evidence>
<accession>A0A8K1GXI7</accession>
<dbReference type="PANTHER" id="PTHR11207">
    <property type="entry name" value="RIBONUCLEASE III"/>
    <property type="match status" value="1"/>
</dbReference>
<dbReference type="GO" id="GO:0004525">
    <property type="term" value="F:ribonuclease III activity"/>
    <property type="evidence" value="ECO:0007669"/>
    <property type="project" value="InterPro"/>
</dbReference>
<comment type="similarity">
    <text evidence="10">Belongs to the ribonuclease III family. Mitochondrion-specific ribosomal protein mL44 subfamily.</text>
</comment>
<dbReference type="GO" id="GO:0070125">
    <property type="term" value="P:mitochondrial translational elongation"/>
    <property type="evidence" value="ECO:0007669"/>
    <property type="project" value="TreeGrafter"/>
</dbReference>
<dbReference type="SUPFAM" id="SSF54768">
    <property type="entry name" value="dsRNA-binding domain-like"/>
    <property type="match status" value="1"/>
</dbReference>
<name>A0A8K1GXI7_9PASS</name>
<keyword evidence="9" id="KW-0687">Ribonucleoprotein</keyword>
<dbReference type="InterPro" id="IPR055189">
    <property type="entry name" value="RM44_endonuclase"/>
</dbReference>
<evidence type="ECO:0000256" key="4">
    <source>
        <dbReference type="ARBA" id="ARBA00022801"/>
    </source>
</evidence>
<evidence type="ECO:0000259" key="15">
    <source>
        <dbReference type="Pfam" id="PF22892"/>
    </source>
</evidence>
<keyword evidence="8" id="KW-0496">Mitochondrion</keyword>
<evidence type="ECO:0000256" key="7">
    <source>
        <dbReference type="ARBA" id="ARBA00022980"/>
    </source>
</evidence>
<evidence type="ECO:0000256" key="10">
    <source>
        <dbReference type="ARBA" id="ARBA00024034"/>
    </source>
</evidence>
<evidence type="ECO:0000256" key="12">
    <source>
        <dbReference type="ARBA" id="ARBA00059807"/>
    </source>
</evidence>
<feature type="domain" description="Large ribosomal subunit protein mL44 endonuclease" evidence="16">
    <location>
        <begin position="70"/>
        <end position="205"/>
    </location>
</feature>
<evidence type="ECO:0000313" key="18">
    <source>
        <dbReference type="Proteomes" id="UP000796761"/>
    </source>
</evidence>
<keyword evidence="2" id="KW-0540">Nuclease</keyword>
<evidence type="ECO:0000256" key="11">
    <source>
        <dbReference type="ARBA" id="ARBA00035187"/>
    </source>
</evidence>
<dbReference type="FunFam" id="1.10.1520.10:FF:000010">
    <property type="entry name" value="39S ribosomal protein L44, mitochondrial"/>
    <property type="match status" value="1"/>
</dbReference>
<feature type="compositionally biased region" description="Low complexity" evidence="14">
    <location>
        <begin position="28"/>
        <end position="37"/>
    </location>
</feature>
<evidence type="ECO:0000256" key="5">
    <source>
        <dbReference type="ARBA" id="ARBA00022884"/>
    </source>
</evidence>
<feature type="compositionally biased region" description="Gly residues" evidence="14">
    <location>
        <begin position="18"/>
        <end position="27"/>
    </location>
</feature>
<dbReference type="AlphaFoldDB" id="A0A8K1GXI7"/>
<reference evidence="17" key="1">
    <citation type="submission" date="2019-04" db="EMBL/GenBank/DDBJ databases">
        <title>Genome assembly of Zosterops borbonicus 15179.</title>
        <authorList>
            <person name="Leroy T."/>
            <person name="Anselmetti Y."/>
            <person name="Tilak M.-K."/>
            <person name="Nabholz B."/>
        </authorList>
    </citation>
    <scope>NUCLEOTIDE SEQUENCE</scope>
    <source>
        <strain evidence="17">HGM_15179</strain>
        <tissue evidence="17">Muscle</tissue>
    </source>
</reference>
<evidence type="ECO:0000313" key="17">
    <source>
        <dbReference type="EMBL" id="TRZ25973.1"/>
    </source>
</evidence>
<feature type="domain" description="Large ribosomal subunit protein mL44 dsRNA binding" evidence="15">
    <location>
        <begin position="235"/>
        <end position="328"/>
    </location>
</feature>
<dbReference type="GO" id="GO:0005762">
    <property type="term" value="C:mitochondrial large ribosomal subunit"/>
    <property type="evidence" value="ECO:0007669"/>
    <property type="project" value="TreeGrafter"/>
</dbReference>
<evidence type="ECO:0000256" key="14">
    <source>
        <dbReference type="SAM" id="MobiDB-lite"/>
    </source>
</evidence>
<keyword evidence="6" id="KW-0809">Transit peptide</keyword>
<keyword evidence="4" id="KW-0378">Hydrolase</keyword>
<dbReference type="EMBL" id="SWJQ01000019">
    <property type="protein sequence ID" value="TRZ25973.1"/>
    <property type="molecule type" value="Genomic_DNA"/>
</dbReference>
<dbReference type="Gene3D" id="1.10.1520.10">
    <property type="entry name" value="Ribonuclease III domain"/>
    <property type="match status" value="1"/>
</dbReference>
<dbReference type="Pfam" id="PF22935">
    <property type="entry name" value="RM44_endonuclase"/>
    <property type="match status" value="1"/>
</dbReference>
<evidence type="ECO:0000256" key="2">
    <source>
        <dbReference type="ARBA" id="ARBA00022722"/>
    </source>
</evidence>